<dbReference type="EMBL" id="HBUE01103764">
    <property type="protein sequence ID" value="CAG6486365.1"/>
    <property type="molecule type" value="Transcribed_RNA"/>
</dbReference>
<name>A0A8D8C2B0_CULPI</name>
<proteinExistence type="predicted"/>
<organism evidence="1">
    <name type="scientific">Culex pipiens</name>
    <name type="common">House mosquito</name>
    <dbReference type="NCBI Taxonomy" id="7175"/>
    <lineage>
        <taxon>Eukaryota</taxon>
        <taxon>Metazoa</taxon>
        <taxon>Ecdysozoa</taxon>
        <taxon>Arthropoda</taxon>
        <taxon>Hexapoda</taxon>
        <taxon>Insecta</taxon>
        <taxon>Pterygota</taxon>
        <taxon>Neoptera</taxon>
        <taxon>Endopterygota</taxon>
        <taxon>Diptera</taxon>
        <taxon>Nematocera</taxon>
        <taxon>Culicoidea</taxon>
        <taxon>Culicidae</taxon>
        <taxon>Culicinae</taxon>
        <taxon>Culicini</taxon>
        <taxon>Culex</taxon>
        <taxon>Culex</taxon>
    </lineage>
</organism>
<dbReference type="EMBL" id="HBUE01103762">
    <property type="protein sequence ID" value="CAG6486363.1"/>
    <property type="molecule type" value="Transcribed_RNA"/>
</dbReference>
<dbReference type="EMBL" id="HBUE01103765">
    <property type="protein sequence ID" value="CAG6486367.1"/>
    <property type="molecule type" value="Transcribed_RNA"/>
</dbReference>
<protein>
    <submittedName>
        <fullName evidence="1">(northern house mosquito) hypothetical protein</fullName>
    </submittedName>
</protein>
<evidence type="ECO:0000313" key="1">
    <source>
        <dbReference type="EMBL" id="CAG6486369.1"/>
    </source>
</evidence>
<dbReference type="EMBL" id="HBUE01334009">
    <property type="protein sequence ID" value="CAG6594968.1"/>
    <property type="molecule type" value="Transcribed_RNA"/>
</dbReference>
<sequence>MTLRMAVHFAVDGRIIKRTVMVFVRVQRIKVPTLVLGITALKFREYILGLVDHRMKDTGKTEKDMDLALKPEADGFTEASGRKGLRDATVFDKAYHQQPDTKEHGPMVCRTATDQKHMQMEEATKANGYAACDMAMVCALRLLLAWLLGLEPSLSELR</sequence>
<dbReference type="EMBL" id="HBUE01227254">
    <property type="protein sequence ID" value="CAG6542850.1"/>
    <property type="molecule type" value="Transcribed_RNA"/>
</dbReference>
<dbReference type="AlphaFoldDB" id="A0A8D8C2B0"/>
<reference evidence="1" key="1">
    <citation type="submission" date="2021-05" db="EMBL/GenBank/DDBJ databases">
        <authorList>
            <person name="Alioto T."/>
            <person name="Alioto T."/>
            <person name="Gomez Garrido J."/>
        </authorList>
    </citation>
    <scope>NUCLEOTIDE SEQUENCE</scope>
</reference>
<dbReference type="EMBL" id="HBUE01103767">
    <property type="protein sequence ID" value="CAG6486369.1"/>
    <property type="molecule type" value="Transcribed_RNA"/>
</dbReference>
<accession>A0A8D8C2B0</accession>